<feature type="compositionally biased region" description="Low complexity" evidence="7">
    <location>
        <begin position="15"/>
        <end position="31"/>
    </location>
</feature>
<feature type="region of interest" description="Disordered" evidence="7">
    <location>
        <begin position="1"/>
        <end position="31"/>
    </location>
</feature>
<comment type="similarity">
    <text evidence="2">Belongs to the membrane fusion protein (MFP) (TC 8.A.1) family.</text>
</comment>
<comment type="subcellular location">
    <subcellularLocation>
        <location evidence="1">Membrane</location>
        <topology evidence="1">Single-pass membrane protein</topology>
    </subcellularLocation>
</comment>
<evidence type="ECO:0000256" key="2">
    <source>
        <dbReference type="ARBA" id="ARBA00009477"/>
    </source>
</evidence>
<feature type="domain" description="Multidrug resistance protein MdtA-like barrel-sandwich hybrid" evidence="9">
    <location>
        <begin position="72"/>
        <end position="255"/>
    </location>
</feature>
<feature type="compositionally biased region" description="Basic and acidic residues" evidence="7">
    <location>
        <begin position="1"/>
        <end position="13"/>
    </location>
</feature>
<dbReference type="EMBL" id="JBHSVR010000001">
    <property type="protein sequence ID" value="MFC6633411.1"/>
    <property type="molecule type" value="Genomic_DNA"/>
</dbReference>
<feature type="domain" description="p-hydroxybenzoic acid efflux pump subunit AaeA-like beta-barrel" evidence="10">
    <location>
        <begin position="266"/>
        <end position="344"/>
    </location>
</feature>
<keyword evidence="5 8" id="KW-0472">Membrane</keyword>
<dbReference type="Proteomes" id="UP001596425">
    <property type="component" value="Unassembled WGS sequence"/>
</dbReference>
<evidence type="ECO:0000313" key="11">
    <source>
        <dbReference type="EMBL" id="MFC6633411.1"/>
    </source>
</evidence>
<dbReference type="SUPFAM" id="SSF111369">
    <property type="entry name" value="HlyD-like secretion proteins"/>
    <property type="match status" value="2"/>
</dbReference>
<keyword evidence="12" id="KW-1185">Reference proteome</keyword>
<evidence type="ECO:0000256" key="7">
    <source>
        <dbReference type="SAM" id="MobiDB-lite"/>
    </source>
</evidence>
<accession>A0ABW1YL30</accession>
<dbReference type="InterPro" id="IPR050739">
    <property type="entry name" value="MFP"/>
</dbReference>
<evidence type="ECO:0000256" key="5">
    <source>
        <dbReference type="ARBA" id="ARBA00023136"/>
    </source>
</evidence>
<dbReference type="Gene3D" id="1.10.287.470">
    <property type="entry name" value="Helix hairpin bin"/>
    <property type="match status" value="2"/>
</dbReference>
<dbReference type="Gene3D" id="2.40.50.100">
    <property type="match status" value="1"/>
</dbReference>
<comment type="caution">
    <text evidence="11">The sequence shown here is derived from an EMBL/GenBank/DDBJ whole genome shotgun (WGS) entry which is preliminary data.</text>
</comment>
<sequence length="389" mass="42284">MSRESVETERDAPTAEETAVAPPPESTESAPARAVGRGVKILLALILVSLFWYLLADRFTPYTDQARIQGYVVGVAPKVAGVVTKVWVTNNQRVQAGDKLFAIDDAEYQVALVRARANLDNTWQQVAAGDAAVAQARANLRVAVAGQRESEQDYTRLKRLWEDDPGTISVRRLEISRANLEQARARVAAAEAAIQEAIDQMGGASEETNTRLQLARAEMAQAQLDLDNTVVVAEAGGVITDLRTEIGLYAGAGSPVLTLIALEDLWISADFTENNLGHLQQGTPVEILLDALPGQVLKGRVRDIGLGVSVGSAPPPGRLPSVDNNRDWLRQAQRFPVRVEFNEPPPPELLHQLRIGGQASVIAYTEGHGLLRLLGKLYIRVLSYLSYAY</sequence>
<evidence type="ECO:0000256" key="8">
    <source>
        <dbReference type="SAM" id="Phobius"/>
    </source>
</evidence>
<gene>
    <name evidence="11" type="ORF">ACFQBM_08975</name>
</gene>
<dbReference type="PANTHER" id="PTHR30386">
    <property type="entry name" value="MEMBRANE FUSION SUBUNIT OF EMRAB-TOLC MULTIDRUG EFFLUX PUMP"/>
    <property type="match status" value="1"/>
</dbReference>
<evidence type="ECO:0000313" key="12">
    <source>
        <dbReference type="Proteomes" id="UP001596425"/>
    </source>
</evidence>
<evidence type="ECO:0000256" key="4">
    <source>
        <dbReference type="ARBA" id="ARBA00022989"/>
    </source>
</evidence>
<dbReference type="Gene3D" id="2.40.30.170">
    <property type="match status" value="1"/>
</dbReference>
<keyword evidence="3 8" id="KW-0812">Transmembrane</keyword>
<evidence type="ECO:0000256" key="6">
    <source>
        <dbReference type="SAM" id="Coils"/>
    </source>
</evidence>
<evidence type="ECO:0000256" key="3">
    <source>
        <dbReference type="ARBA" id="ARBA00022692"/>
    </source>
</evidence>
<proteinExistence type="inferred from homology"/>
<dbReference type="RefSeq" id="WP_193189114.1">
    <property type="nucleotide sequence ID" value="NZ_JACZFR010000001.1"/>
</dbReference>
<evidence type="ECO:0000259" key="9">
    <source>
        <dbReference type="Pfam" id="PF25917"/>
    </source>
</evidence>
<evidence type="ECO:0000259" key="10">
    <source>
        <dbReference type="Pfam" id="PF25963"/>
    </source>
</evidence>
<dbReference type="InterPro" id="IPR058634">
    <property type="entry name" value="AaeA-lik-b-barrel"/>
</dbReference>
<name>A0ABW1YL30_9GAMM</name>
<dbReference type="PANTHER" id="PTHR30386:SF26">
    <property type="entry name" value="TRANSPORT PROTEIN COMB"/>
    <property type="match status" value="1"/>
</dbReference>
<keyword evidence="6" id="KW-0175">Coiled coil</keyword>
<keyword evidence="4 8" id="KW-1133">Transmembrane helix</keyword>
<reference evidence="12" key="1">
    <citation type="journal article" date="2019" name="Int. J. Syst. Evol. Microbiol.">
        <title>The Global Catalogue of Microorganisms (GCM) 10K type strain sequencing project: providing services to taxonomists for standard genome sequencing and annotation.</title>
        <authorList>
            <consortium name="The Broad Institute Genomics Platform"/>
            <consortium name="The Broad Institute Genome Sequencing Center for Infectious Disease"/>
            <person name="Wu L."/>
            <person name="Ma J."/>
        </authorList>
    </citation>
    <scope>NUCLEOTIDE SEQUENCE [LARGE SCALE GENOMIC DNA]</scope>
    <source>
        <strain evidence="12">CGMCC 1.13718</strain>
    </source>
</reference>
<dbReference type="Pfam" id="PF25963">
    <property type="entry name" value="Beta-barrel_AAEA"/>
    <property type="match status" value="1"/>
</dbReference>
<dbReference type="Pfam" id="PF25917">
    <property type="entry name" value="BSH_RND"/>
    <property type="match status" value="1"/>
</dbReference>
<evidence type="ECO:0000256" key="1">
    <source>
        <dbReference type="ARBA" id="ARBA00004167"/>
    </source>
</evidence>
<feature type="transmembrane region" description="Helical" evidence="8">
    <location>
        <begin position="38"/>
        <end position="55"/>
    </location>
</feature>
<feature type="coiled-coil region" evidence="6">
    <location>
        <begin position="173"/>
        <end position="225"/>
    </location>
</feature>
<organism evidence="11 12">
    <name type="scientific">Microbulbifer taiwanensis</name>
    <dbReference type="NCBI Taxonomy" id="986746"/>
    <lineage>
        <taxon>Bacteria</taxon>
        <taxon>Pseudomonadati</taxon>
        <taxon>Pseudomonadota</taxon>
        <taxon>Gammaproteobacteria</taxon>
        <taxon>Cellvibrionales</taxon>
        <taxon>Microbulbiferaceae</taxon>
        <taxon>Microbulbifer</taxon>
    </lineage>
</organism>
<dbReference type="InterPro" id="IPR058625">
    <property type="entry name" value="MdtA-like_BSH"/>
</dbReference>
<protein>
    <submittedName>
        <fullName evidence="11">HlyD family secretion protein</fullName>
    </submittedName>
</protein>